<dbReference type="PROSITE" id="PS51352">
    <property type="entry name" value="THIOREDOXIN_2"/>
    <property type="match status" value="1"/>
</dbReference>
<dbReference type="InterPro" id="IPR013766">
    <property type="entry name" value="Thioredoxin_domain"/>
</dbReference>
<keyword evidence="4" id="KW-1185">Reference proteome</keyword>
<dbReference type="Gene3D" id="3.40.30.10">
    <property type="entry name" value="Glutaredoxin"/>
    <property type="match status" value="1"/>
</dbReference>
<proteinExistence type="inferred from homology"/>
<dbReference type="Pfam" id="PF13462">
    <property type="entry name" value="Thioredoxin_4"/>
    <property type="match status" value="1"/>
</dbReference>
<organism evidence="3 4">
    <name type="scientific">Chitinophaga arvensicola</name>
    <dbReference type="NCBI Taxonomy" id="29529"/>
    <lineage>
        <taxon>Bacteria</taxon>
        <taxon>Pseudomonadati</taxon>
        <taxon>Bacteroidota</taxon>
        <taxon>Chitinophagia</taxon>
        <taxon>Chitinophagales</taxon>
        <taxon>Chitinophagaceae</taxon>
        <taxon>Chitinophaga</taxon>
    </lineage>
</organism>
<evidence type="ECO:0000259" key="2">
    <source>
        <dbReference type="PROSITE" id="PS51352"/>
    </source>
</evidence>
<comment type="similarity">
    <text evidence="1">Belongs to the thioredoxin family. DsbA subfamily.</text>
</comment>
<dbReference type="InterPro" id="IPR036249">
    <property type="entry name" value="Thioredoxin-like_sf"/>
</dbReference>
<reference evidence="4" key="1">
    <citation type="submission" date="2016-10" db="EMBL/GenBank/DDBJ databases">
        <authorList>
            <person name="Varghese N."/>
            <person name="Submissions S."/>
        </authorList>
    </citation>
    <scope>NUCLEOTIDE SEQUENCE [LARGE SCALE GENOMIC DNA]</scope>
    <source>
        <strain evidence="4">DSM 3695</strain>
    </source>
</reference>
<dbReference type="Proteomes" id="UP000199310">
    <property type="component" value="Unassembled WGS sequence"/>
</dbReference>
<dbReference type="EMBL" id="FOJG01000002">
    <property type="protein sequence ID" value="SEW54866.1"/>
    <property type="molecule type" value="Genomic_DNA"/>
</dbReference>
<gene>
    <name evidence="3" type="ORF">SAMN04488122_6239</name>
</gene>
<accession>A0A1I0SCD8</accession>
<dbReference type="RefSeq" id="WP_089902661.1">
    <property type="nucleotide sequence ID" value="NZ_FOJG01000002.1"/>
</dbReference>
<evidence type="ECO:0000313" key="4">
    <source>
        <dbReference type="Proteomes" id="UP000199310"/>
    </source>
</evidence>
<dbReference type="PANTHER" id="PTHR13887">
    <property type="entry name" value="GLUTATHIONE S-TRANSFERASE KAPPA"/>
    <property type="match status" value="1"/>
</dbReference>
<dbReference type="InterPro" id="IPR012336">
    <property type="entry name" value="Thioredoxin-like_fold"/>
</dbReference>
<dbReference type="PANTHER" id="PTHR13887:SF55">
    <property type="entry name" value="SLR0313 PROTEIN"/>
    <property type="match status" value="1"/>
</dbReference>
<name>A0A1I0SCD8_9BACT</name>
<dbReference type="STRING" id="29529.SAMN04488122_6239"/>
<dbReference type="OrthoDB" id="117402at2"/>
<protein>
    <submittedName>
        <fullName evidence="3">Thioredoxin</fullName>
    </submittedName>
</protein>
<evidence type="ECO:0000256" key="1">
    <source>
        <dbReference type="ARBA" id="ARBA00005791"/>
    </source>
</evidence>
<feature type="domain" description="Thioredoxin" evidence="2">
    <location>
        <begin position="1"/>
        <end position="169"/>
    </location>
</feature>
<sequence>MPTLIPPINALDHIIGAPDATIEVVEYGDFQCPYCREAFFVVKQLQERFADKLRFVFRNFPLSEAHEFAMDAALAAEAAAKQNRFWEMHDAIYNRQPELNEAFLLRLAADFDLDLRKFADDMESPALLSRVEADFESGVRSGVNGTPTFYLDGKRYNGDYRVLSSFLDS</sequence>
<dbReference type="AlphaFoldDB" id="A0A1I0SCD8"/>
<dbReference type="SUPFAM" id="SSF52833">
    <property type="entry name" value="Thioredoxin-like"/>
    <property type="match status" value="1"/>
</dbReference>
<evidence type="ECO:0000313" key="3">
    <source>
        <dbReference type="EMBL" id="SEW54866.1"/>
    </source>
</evidence>